<dbReference type="InterPro" id="IPR032465">
    <property type="entry name" value="ACMSD"/>
</dbReference>
<evidence type="ECO:0000313" key="4">
    <source>
        <dbReference type="Proteomes" id="UP000445000"/>
    </source>
</evidence>
<dbReference type="GO" id="GO:0016787">
    <property type="term" value="F:hydrolase activity"/>
    <property type="evidence" value="ECO:0007669"/>
    <property type="project" value="InterPro"/>
</dbReference>
<keyword evidence="1" id="KW-0456">Lyase</keyword>
<dbReference type="InterPro" id="IPR032466">
    <property type="entry name" value="Metal_Hydrolase"/>
</dbReference>
<dbReference type="GO" id="GO:0016831">
    <property type="term" value="F:carboxy-lyase activity"/>
    <property type="evidence" value="ECO:0007669"/>
    <property type="project" value="InterPro"/>
</dbReference>
<proteinExistence type="predicted"/>
<name>A0A829YGT2_9GAMM</name>
<sequence>MNAVANDVRESQAQVIDVCGMHYDLAGWEAYLLGFAREAPNYLSKFAHRFCSLAGADLSKYREYLNDSPQGAVLYLLEHGGSFDTPFEKYAASLASQGVTHTILQGCAWRSRKGRGVNDYIAACARQMPDRFSAWAGVSMRDPEAAARELHRCVKEQGMRGVTLIPFWDGVAASDPACKPIYDAAAELQVPLWVHTGHHFNSRLTLELSHWRHIDVVAGAYPQLTLVLGHGAWPWVSEAVALCLRHSNVYLEFSSHRPAYMSRPGSGWEPMLFHAAGALRDRVLFGTSAWVSQQSVEQLAAETRALPIPSHIASQWLAGNAIRALGLLSAAR</sequence>
<dbReference type="InterPro" id="IPR006680">
    <property type="entry name" value="Amidohydro-rel"/>
</dbReference>
<evidence type="ECO:0000259" key="2">
    <source>
        <dbReference type="Pfam" id="PF04909"/>
    </source>
</evidence>
<dbReference type="SUPFAM" id="SSF51556">
    <property type="entry name" value="Metallo-dependent hydrolases"/>
    <property type="match status" value="1"/>
</dbReference>
<feature type="domain" description="Amidohydrolase-related" evidence="2">
    <location>
        <begin position="110"/>
        <end position="327"/>
    </location>
</feature>
<dbReference type="Pfam" id="PF04909">
    <property type="entry name" value="Amidohydro_2"/>
    <property type="match status" value="1"/>
</dbReference>
<evidence type="ECO:0000313" key="3">
    <source>
        <dbReference type="EMBL" id="GFE82527.1"/>
    </source>
</evidence>
<organism evidence="3 4">
    <name type="scientific">Steroidobacter agaridevorans</name>
    <dbReference type="NCBI Taxonomy" id="2695856"/>
    <lineage>
        <taxon>Bacteria</taxon>
        <taxon>Pseudomonadati</taxon>
        <taxon>Pseudomonadota</taxon>
        <taxon>Gammaproteobacteria</taxon>
        <taxon>Steroidobacterales</taxon>
        <taxon>Steroidobacteraceae</taxon>
        <taxon>Steroidobacter</taxon>
    </lineage>
</organism>
<dbReference type="Proteomes" id="UP000445000">
    <property type="component" value="Unassembled WGS sequence"/>
</dbReference>
<accession>A0A829YGT2</accession>
<dbReference type="EMBL" id="BLJN01000004">
    <property type="protein sequence ID" value="GFE82527.1"/>
    <property type="molecule type" value="Genomic_DNA"/>
</dbReference>
<dbReference type="PANTHER" id="PTHR21240:SF19">
    <property type="entry name" value="CATALYTIC_ HYDROLASE"/>
    <property type="match status" value="1"/>
</dbReference>
<gene>
    <name evidence="3" type="ORF">GCM10011487_45270</name>
</gene>
<reference evidence="4" key="1">
    <citation type="submission" date="2020-01" db="EMBL/GenBank/DDBJ databases">
        <title>'Steroidobacter agaridevorans' sp. nov., agar-degrading bacteria isolated from rhizosphere soils.</title>
        <authorList>
            <person name="Ikenaga M."/>
            <person name="Kataoka M."/>
            <person name="Murouchi A."/>
            <person name="Katsuragi S."/>
            <person name="Sakai M."/>
        </authorList>
    </citation>
    <scope>NUCLEOTIDE SEQUENCE [LARGE SCALE GENOMIC DNA]</scope>
    <source>
        <strain evidence="4">YU21-B</strain>
    </source>
</reference>
<dbReference type="Gene3D" id="3.20.20.140">
    <property type="entry name" value="Metal-dependent hydrolases"/>
    <property type="match status" value="1"/>
</dbReference>
<keyword evidence="4" id="KW-1185">Reference proteome</keyword>
<dbReference type="RefSeq" id="WP_161814165.1">
    <property type="nucleotide sequence ID" value="NZ_BLJN01000004.1"/>
</dbReference>
<dbReference type="AlphaFoldDB" id="A0A829YGT2"/>
<evidence type="ECO:0000256" key="1">
    <source>
        <dbReference type="ARBA" id="ARBA00023239"/>
    </source>
</evidence>
<protein>
    <recommendedName>
        <fullName evidence="2">Amidohydrolase-related domain-containing protein</fullName>
    </recommendedName>
</protein>
<comment type="caution">
    <text evidence="3">The sequence shown here is derived from an EMBL/GenBank/DDBJ whole genome shotgun (WGS) entry which is preliminary data.</text>
</comment>
<dbReference type="PANTHER" id="PTHR21240">
    <property type="entry name" value="2-AMINO-3-CARBOXYLMUCONATE-6-SEMIALDEHYDE DECARBOXYLASE"/>
    <property type="match status" value="1"/>
</dbReference>